<evidence type="ECO:0000256" key="4">
    <source>
        <dbReference type="ARBA" id="ARBA00023235"/>
    </source>
</evidence>
<protein>
    <recommendedName>
        <fullName evidence="3">isochorismate synthase</fullName>
        <ecNumber evidence="3">5.4.4.2</ecNumber>
    </recommendedName>
    <alternativeName>
        <fullName evidence="5">Isochorismate mutase</fullName>
    </alternativeName>
</protein>
<evidence type="ECO:0000256" key="3">
    <source>
        <dbReference type="ARBA" id="ARBA00012824"/>
    </source>
</evidence>
<evidence type="ECO:0000256" key="5">
    <source>
        <dbReference type="ARBA" id="ARBA00041564"/>
    </source>
</evidence>
<comment type="caution">
    <text evidence="8">The sequence shown here is derived from an EMBL/GenBank/DDBJ whole genome shotgun (WGS) entry which is preliminary data.</text>
</comment>
<dbReference type="Proteomes" id="UP000318405">
    <property type="component" value="Unassembled WGS sequence"/>
</dbReference>
<dbReference type="AlphaFoldDB" id="A0A556AZG7"/>
<dbReference type="PANTHER" id="PTHR42839">
    <property type="entry name" value="ISOCHORISMATE SYNTHASE ENTC"/>
    <property type="match status" value="1"/>
</dbReference>
<dbReference type="NCBIfam" id="TIGR00543">
    <property type="entry name" value="isochor_syn"/>
    <property type="match status" value="1"/>
</dbReference>
<organism evidence="8 9">
    <name type="scientific">Verticiella sediminum</name>
    <dbReference type="NCBI Taxonomy" id="1247510"/>
    <lineage>
        <taxon>Bacteria</taxon>
        <taxon>Pseudomonadati</taxon>
        <taxon>Pseudomonadota</taxon>
        <taxon>Betaproteobacteria</taxon>
        <taxon>Burkholderiales</taxon>
        <taxon>Alcaligenaceae</taxon>
        <taxon>Verticiella</taxon>
    </lineage>
</organism>
<evidence type="ECO:0000313" key="9">
    <source>
        <dbReference type="Proteomes" id="UP000318405"/>
    </source>
</evidence>
<gene>
    <name evidence="8" type="ORF">FOZ76_02995</name>
</gene>
<evidence type="ECO:0000259" key="7">
    <source>
        <dbReference type="Pfam" id="PF00425"/>
    </source>
</evidence>
<evidence type="ECO:0000256" key="2">
    <source>
        <dbReference type="ARBA" id="ARBA00005297"/>
    </source>
</evidence>
<sequence length="386" mass="41116">MTPLSDDAPRPPVPDFLLDGPRHSLTVAGRKRDLPSGALPTLAERAASFFDSHPDGPRLLVGAIPYDRRADDALFQPDALVARRWTAPAASGGGTRAVRVVAEPSGAGYRAAVAEAVRRIQRGEFDKIVLSRSLRLLGEQPHAEAELLARLQRDPEATVFRVPLPARRAGERRRLLGATPELLLQRQGRQVVSHPLAGSARRHADTARDRAAGAALLASDKDRREHAMAAEMVLDALAPYCDRLSAPQGMALVSTAQMWHLGTRIEGRLRDPESSCAELLAVLHPTPAVGGMPRAAAEAALPALEGYDRGFYAGAVGWIDGAGDGCWYLALRCAELLDTEARLYAGAGIVAGSDPALEEAETSAKFLAMLATFGIDESGRSLDNAA</sequence>
<dbReference type="SUPFAM" id="SSF56322">
    <property type="entry name" value="ADC synthase"/>
    <property type="match status" value="1"/>
</dbReference>
<keyword evidence="4 8" id="KW-0413">Isomerase</keyword>
<dbReference type="GO" id="GO:0009697">
    <property type="term" value="P:salicylic acid biosynthetic process"/>
    <property type="evidence" value="ECO:0007669"/>
    <property type="project" value="TreeGrafter"/>
</dbReference>
<dbReference type="Gene3D" id="3.60.120.10">
    <property type="entry name" value="Anthranilate synthase"/>
    <property type="match status" value="1"/>
</dbReference>
<dbReference type="RefSeq" id="WP_143946648.1">
    <property type="nucleotide sequence ID" value="NZ_BAABMB010000004.1"/>
</dbReference>
<dbReference type="OrthoDB" id="9806579at2"/>
<evidence type="ECO:0000256" key="6">
    <source>
        <dbReference type="SAM" id="MobiDB-lite"/>
    </source>
</evidence>
<dbReference type="GO" id="GO:0008909">
    <property type="term" value="F:isochorismate synthase activity"/>
    <property type="evidence" value="ECO:0007669"/>
    <property type="project" value="UniProtKB-EC"/>
</dbReference>
<name>A0A556AZG7_9BURK</name>
<dbReference type="InterPro" id="IPR015890">
    <property type="entry name" value="Chorismate_C"/>
</dbReference>
<dbReference type="EMBL" id="VLTJ01000005">
    <property type="protein sequence ID" value="TSH98333.1"/>
    <property type="molecule type" value="Genomic_DNA"/>
</dbReference>
<feature type="region of interest" description="Disordered" evidence="6">
    <location>
        <begin position="1"/>
        <end position="21"/>
    </location>
</feature>
<evidence type="ECO:0000256" key="1">
    <source>
        <dbReference type="ARBA" id="ARBA00000799"/>
    </source>
</evidence>
<accession>A0A556AZG7</accession>
<evidence type="ECO:0000313" key="8">
    <source>
        <dbReference type="EMBL" id="TSH98333.1"/>
    </source>
</evidence>
<feature type="domain" description="Chorismate-utilising enzyme C-terminal" evidence="7">
    <location>
        <begin position="107"/>
        <end position="365"/>
    </location>
</feature>
<comment type="similarity">
    <text evidence="2">Belongs to the isochorismate synthase family.</text>
</comment>
<dbReference type="PANTHER" id="PTHR42839:SF2">
    <property type="entry name" value="ISOCHORISMATE SYNTHASE ENTC"/>
    <property type="match status" value="1"/>
</dbReference>
<dbReference type="InterPro" id="IPR004561">
    <property type="entry name" value="IsoChor_synthase"/>
</dbReference>
<dbReference type="InterPro" id="IPR005801">
    <property type="entry name" value="ADC_synthase"/>
</dbReference>
<dbReference type="EC" id="5.4.4.2" evidence="3"/>
<comment type="catalytic activity">
    <reaction evidence="1">
        <text>chorismate = isochorismate</text>
        <dbReference type="Rhea" id="RHEA:18985"/>
        <dbReference type="ChEBI" id="CHEBI:29748"/>
        <dbReference type="ChEBI" id="CHEBI:29780"/>
        <dbReference type="EC" id="5.4.4.2"/>
    </reaction>
</comment>
<reference evidence="8 9" key="1">
    <citation type="submission" date="2019-07" db="EMBL/GenBank/DDBJ databases">
        <title>Qingshengfaniella alkalisoli gen. nov., sp. nov., isolated from saline soil.</title>
        <authorList>
            <person name="Xu L."/>
            <person name="Huang X.-X."/>
            <person name="Sun J.-Q."/>
        </authorList>
    </citation>
    <scope>NUCLEOTIDE SEQUENCE [LARGE SCALE GENOMIC DNA]</scope>
    <source>
        <strain evidence="8 9">DSM 27279</strain>
    </source>
</reference>
<keyword evidence="9" id="KW-1185">Reference proteome</keyword>
<dbReference type="Pfam" id="PF00425">
    <property type="entry name" value="Chorismate_bind"/>
    <property type="match status" value="1"/>
</dbReference>
<proteinExistence type="inferred from homology"/>